<dbReference type="InterPro" id="IPR037936">
    <property type="entry name" value="UNC5A-D"/>
</dbReference>
<feature type="region of interest" description="Disordered" evidence="2">
    <location>
        <begin position="912"/>
        <end position="956"/>
    </location>
</feature>
<dbReference type="GO" id="GO:0005042">
    <property type="term" value="F:netrin receptor activity"/>
    <property type="evidence" value="ECO:0007669"/>
    <property type="project" value="UniProtKB-UniRule"/>
</dbReference>
<feature type="compositionally biased region" description="Acidic residues" evidence="2">
    <location>
        <begin position="938"/>
        <end position="953"/>
    </location>
</feature>
<dbReference type="SUPFAM" id="SSF47986">
    <property type="entry name" value="DEATH domain"/>
    <property type="match status" value="1"/>
</dbReference>
<comment type="caution">
    <text evidence="5">The sequence shown here is derived from an EMBL/GenBank/DDBJ whole genome shotgun (WGS) entry which is preliminary data.</text>
</comment>
<feature type="region of interest" description="Disordered" evidence="2">
    <location>
        <begin position="1017"/>
        <end position="1057"/>
    </location>
</feature>
<protein>
    <recommendedName>
        <fullName evidence="1">Netrin receptor UNC5</fullName>
    </recommendedName>
</protein>
<dbReference type="Gene3D" id="1.10.533.10">
    <property type="entry name" value="Death Domain, Fas"/>
    <property type="match status" value="1"/>
</dbReference>
<comment type="similarity">
    <text evidence="1">Belongs to the unc-5 family.</text>
</comment>
<evidence type="ECO:0000259" key="4">
    <source>
        <dbReference type="PROSITE" id="PS51145"/>
    </source>
</evidence>
<dbReference type="InterPro" id="IPR011029">
    <property type="entry name" value="DEATH-like_dom_sf"/>
</dbReference>
<comment type="function">
    <text evidence="1">Receptor for netrin required for axon guidance. Mediates axon repulsion of neuronal growth cones in the developing nervous system upon ligand binding.</text>
</comment>
<feature type="compositionally biased region" description="Polar residues" evidence="2">
    <location>
        <begin position="1034"/>
        <end position="1056"/>
    </location>
</feature>
<evidence type="ECO:0000259" key="3">
    <source>
        <dbReference type="PROSITE" id="PS50017"/>
    </source>
</evidence>
<dbReference type="Pfam" id="PF00531">
    <property type="entry name" value="Death"/>
    <property type="match status" value="1"/>
</dbReference>
<comment type="subcellular location">
    <subcellularLocation>
        <location evidence="1">Cell membrane</location>
        <topology evidence="1">Single-pass type I membrane protein</topology>
    </subcellularLocation>
</comment>
<sequence>MGQLWSRCRRRPPEYDLGNRLTISDMPSSYMSGNRLTISDVSSSYMSVPIIHGLSLSWRAPPVSDFLFTDRELQPLSGQEREDHFKRFIATLSFFLTKNVIADLTSYFEFSETEVDKLDSDDKEICTFLREKNIISERSVTKLVSALRGTNNDRVGRIVERLFIHFQNRGFVSSHTTGETEAYFQRFLKSLSFLLNKKVMKDLSCLFALSDADVDTFSNDSVTCFKILREVGIVSPDHITPLTLALRATSNEKIGEIVEDLFRLFQDGKFASRKEEDCFQRFLKSLSFLLNKKVMKDLSCLFALPDADVDTFSNDSVTCCKILREEGIVSPDYITPLTLALRASSNEKIGEIVEDLFRLFQDGKFDSPYASKEEEDYFKRFLKSLSFLLTKKVVKDLSCLFALSDADVDIFGNDSVTFCKILREVGIVSPDYVTPLTLALRKSSNEKIGEIVEDLFKLFQDGKFDSQCASKQEEDVFKRFLYCVSHLIPVPVEEEILSKFAYSDAEVQRINKDSRELITILRERGIINQMYTYHLHLTLCDSNPNMALIKAIMKEFESLFQSGKFDSSNLCTEISDDNFETFIERLSLLINEDVKERLVGLLTLSDVEVGPARNDNLLFCRHLAQRGLVSPAYVTPLVTAIKEKPIRRIVENLFRQYQDGLLTHSTVSKDPQGEDFQQFLNVSSLLITEDMKQQLATFFHLSDIELERAKKANMSFCQVLAQRRIICPENVELFKVPLMEESKYMLVAGVEELFQLYQDGKLIFSLTSEEIDDDDFDEFLDCLSLLISADVRLALASFFKFSPAALEAIGNDRKAFCIFLKEQRIIDRAYITPLKIALHKEKLLGVGQCAAIYFATYRRKIQSSKAAQQKSRGKTTYGENKEQSTNRLFENLVQEMRPAPGDVKPIQIASSKHEVQSITHRAEEKTQSNTQFINDNAGNDDEAQDSEMEEGPSPEDVASIQITSSKNAVQSMMQQAEDNTQGITQSIDENVGNNDKVHNSETGERHILAEAVFSTDTDLKESVRTPREDAKGTEMTSNFEKAQNRHSSGTESSLQGDTVLLETRNLRPEQELQNINLEKVPLDTRRALVIDFSQQQNTMMVDAKHESENLEDRSFNTDVCSYLETSSTISNSGGIITVSDTGVELEIPKNAFHDGSKHPLIEVKILPRRLYDDPPNCFEDHSTVMVEILPNNLQLKRPVKLTLPHCLIIRETSTCEVKIFKSHHEQGQKPMWEDVSTQVQYNLSSAYCTIWLDSFCWVKYTINGKEVEAKKLFLYVLGQRYTNNAERVTADIGYFPALPENHNMIFRTKLKKSFLGDMKTYIFLKQPELPLQIELLQTDPDNWKLLPMLSHSKTISYVDIEFSNECSYPFVFKRKGPSASYPTCVFCVSQGERPSEMCIDMEDGKIGTTSGQDAFENKPMFAIKNKEETFEHTSLAVARGHEITIRSHQERAMTIENQNMPSTSKSLCDYSLRVIESPVTVSESVNSLSLASTSCYKLPSDSQNFPGIDSTIGVPSLQVEMKSKIDDVARAISKHWEQVARKLGLETHDVECIRTEHSSHLHKQVVSMLNRWMMIKGDKANVDGLIKVLEKCGLQLPADKVRRIFQVS</sequence>
<feature type="domain" description="ZU5" evidence="4">
    <location>
        <begin position="1123"/>
        <end position="1264"/>
    </location>
</feature>
<dbReference type="OrthoDB" id="9995705at2759"/>
<keyword evidence="6" id="KW-1185">Reference proteome</keyword>
<dbReference type="SMART" id="SM00005">
    <property type="entry name" value="DEATH"/>
    <property type="match status" value="1"/>
</dbReference>
<organism evidence="5 6">
    <name type="scientific">Holothuria leucospilota</name>
    <name type="common">Black long sea cucumber</name>
    <name type="synonym">Mertensiothuria leucospilota</name>
    <dbReference type="NCBI Taxonomy" id="206669"/>
    <lineage>
        <taxon>Eukaryota</taxon>
        <taxon>Metazoa</taxon>
        <taxon>Echinodermata</taxon>
        <taxon>Eleutherozoa</taxon>
        <taxon>Echinozoa</taxon>
        <taxon>Holothuroidea</taxon>
        <taxon>Aspidochirotacea</taxon>
        <taxon>Aspidochirotida</taxon>
        <taxon>Holothuriidae</taxon>
        <taxon>Holothuria</taxon>
    </lineage>
</organism>
<gene>
    <name evidence="5" type="ORF">HOLleu_04223</name>
</gene>
<dbReference type="InterPro" id="IPR000488">
    <property type="entry name" value="Death_dom"/>
</dbReference>
<evidence type="ECO:0000313" key="5">
    <source>
        <dbReference type="EMBL" id="KAJ8050864.1"/>
    </source>
</evidence>
<feature type="region of interest" description="Disordered" evidence="2">
    <location>
        <begin position="986"/>
        <end position="1005"/>
    </location>
</feature>
<keyword evidence="1" id="KW-0217">Developmental protein</keyword>
<feature type="compositionally biased region" description="Basic and acidic residues" evidence="2">
    <location>
        <begin position="995"/>
        <end position="1005"/>
    </location>
</feature>
<dbReference type="Pfam" id="PF00791">
    <property type="entry name" value="ZU5"/>
    <property type="match status" value="1"/>
</dbReference>
<dbReference type="PROSITE" id="PS51145">
    <property type="entry name" value="ZU5"/>
    <property type="match status" value="1"/>
</dbReference>
<feature type="compositionally biased region" description="Basic and acidic residues" evidence="2">
    <location>
        <begin position="912"/>
        <end position="926"/>
    </location>
</feature>
<dbReference type="GO" id="GO:0005886">
    <property type="term" value="C:plasma membrane"/>
    <property type="evidence" value="ECO:0007669"/>
    <property type="project" value="UniProtKB-SubCell"/>
</dbReference>
<dbReference type="Proteomes" id="UP001152320">
    <property type="component" value="Chromosome 1"/>
</dbReference>
<feature type="compositionally biased region" description="Basic and acidic residues" evidence="2">
    <location>
        <begin position="1017"/>
        <end position="1032"/>
    </location>
</feature>
<keyword evidence="1" id="KW-0393">Immunoglobulin domain</keyword>
<dbReference type="PROSITE" id="PS50017">
    <property type="entry name" value="DEATH_DOMAIN"/>
    <property type="match status" value="1"/>
</dbReference>
<proteinExistence type="inferred from homology"/>
<feature type="domain" description="Death" evidence="3">
    <location>
        <begin position="1521"/>
        <end position="1605"/>
    </location>
</feature>
<evidence type="ECO:0000256" key="2">
    <source>
        <dbReference type="SAM" id="MobiDB-lite"/>
    </source>
</evidence>
<reference evidence="5" key="1">
    <citation type="submission" date="2021-10" db="EMBL/GenBank/DDBJ databases">
        <title>Tropical sea cucumber genome reveals ecological adaptation and Cuvierian tubules defense mechanism.</title>
        <authorList>
            <person name="Chen T."/>
        </authorList>
    </citation>
    <scope>NUCLEOTIDE SEQUENCE</scope>
    <source>
        <strain evidence="5">Nanhai2018</strain>
        <tissue evidence="5">Muscle</tissue>
    </source>
</reference>
<name>A0A9Q1HKP4_HOLLE</name>
<evidence type="ECO:0000313" key="6">
    <source>
        <dbReference type="Proteomes" id="UP001152320"/>
    </source>
</evidence>
<keyword evidence="1" id="KW-0675">Receptor</keyword>
<evidence type="ECO:0000256" key="1">
    <source>
        <dbReference type="RuleBase" id="RU367033"/>
    </source>
</evidence>
<accession>A0A9Q1HKP4</accession>
<dbReference type="EMBL" id="JAIZAY010000001">
    <property type="protein sequence ID" value="KAJ8050864.1"/>
    <property type="molecule type" value="Genomic_DNA"/>
</dbReference>
<feature type="region of interest" description="Disordered" evidence="2">
    <location>
        <begin position="865"/>
        <end position="885"/>
    </location>
</feature>
<feature type="compositionally biased region" description="Polar residues" evidence="2">
    <location>
        <begin position="927"/>
        <end position="937"/>
    </location>
</feature>
<dbReference type="InterPro" id="IPR000906">
    <property type="entry name" value="ZU5_dom"/>
</dbReference>
<dbReference type="PANTHER" id="PTHR12582">
    <property type="entry name" value="NETRIN RECEPTOR UNC5"/>
    <property type="match status" value="1"/>
</dbReference>
<dbReference type="PANTHER" id="PTHR12582:SF47">
    <property type="entry name" value="NETRIN RECEPTOR UNC-5"/>
    <property type="match status" value="1"/>
</dbReference>
<dbReference type="Gene3D" id="2.60.220.30">
    <property type="match status" value="1"/>
</dbReference>
<dbReference type="CDD" id="cd01670">
    <property type="entry name" value="Death"/>
    <property type="match status" value="1"/>
</dbReference>